<dbReference type="EMBL" id="CBXV010000001">
    <property type="protein sequence ID" value="CDM64060.1"/>
    <property type="molecule type" value="Genomic_DNA"/>
</dbReference>
<name>A0A0B6WVB0_9BACT</name>
<keyword evidence="2" id="KW-1185">Reference proteome</keyword>
<dbReference type="AlphaFoldDB" id="A0A0B6WVB0"/>
<dbReference type="Proteomes" id="UP000031518">
    <property type="component" value="Unassembled WGS sequence"/>
</dbReference>
<protein>
    <submittedName>
        <fullName evidence="1">Uncharacterized protein</fullName>
    </submittedName>
</protein>
<reference evidence="1 2" key="2">
    <citation type="submission" date="2015-01" db="EMBL/GenBank/DDBJ databases">
        <title>Complete genome sequence of Pyrinomonas methylaliphatogenes type strain K22T.</title>
        <authorList>
            <person name="Lee K.C.Y."/>
            <person name="Power J.F."/>
            <person name="Dunfield P.F."/>
            <person name="Morgan X.C."/>
            <person name="Huttenhower C."/>
            <person name="Stott M.B."/>
        </authorList>
    </citation>
    <scope>NUCLEOTIDE SEQUENCE [LARGE SCALE GENOMIC DNA]</scope>
    <source>
        <strain evidence="1 2">K22</strain>
    </source>
</reference>
<sequence length="87" mass="9772">MANEADFGFMLWDGESPGTIVNVARLVSTSKPVVLYVYPRKLFLNLRTRADLDKLLGNTPVQVAAKLQRYIVEHAREFARSTIFGST</sequence>
<evidence type="ECO:0000313" key="1">
    <source>
        <dbReference type="EMBL" id="CDM64060.1"/>
    </source>
</evidence>
<organism evidence="1 2">
    <name type="scientific">Pyrinomonas methylaliphatogenes</name>
    <dbReference type="NCBI Taxonomy" id="454194"/>
    <lineage>
        <taxon>Bacteria</taxon>
        <taxon>Pseudomonadati</taxon>
        <taxon>Acidobacteriota</taxon>
        <taxon>Blastocatellia</taxon>
        <taxon>Blastocatellales</taxon>
        <taxon>Pyrinomonadaceae</taxon>
        <taxon>Pyrinomonas</taxon>
    </lineage>
</organism>
<dbReference type="STRING" id="454194.PYK22_00052"/>
<accession>A0A0B6WVB0</accession>
<reference evidence="1 2" key="1">
    <citation type="submission" date="2013-12" db="EMBL/GenBank/DDBJ databases">
        <authorList>
            <person name="Stott M."/>
        </authorList>
    </citation>
    <scope>NUCLEOTIDE SEQUENCE [LARGE SCALE GENOMIC DNA]</scope>
    <source>
        <strain evidence="1 2">K22</strain>
    </source>
</reference>
<evidence type="ECO:0000313" key="2">
    <source>
        <dbReference type="Proteomes" id="UP000031518"/>
    </source>
</evidence>
<proteinExistence type="predicted"/>
<gene>
    <name evidence="1" type="ORF">PYK22_00052</name>
</gene>